<protein>
    <submittedName>
        <fullName evidence="2">Uncharacterized protein</fullName>
    </submittedName>
</protein>
<gene>
    <name evidence="2" type="ORF">NWFMUON74_16220</name>
</gene>
<dbReference type="KEGG" id="nwl:NWFMUON74_16220"/>
<evidence type="ECO:0000313" key="3">
    <source>
        <dbReference type="Proteomes" id="UP000516173"/>
    </source>
</evidence>
<evidence type="ECO:0000256" key="1">
    <source>
        <dbReference type="SAM" id="MobiDB-lite"/>
    </source>
</evidence>
<organism evidence="2 3">
    <name type="scientific">Nocardia wallacei</name>
    <dbReference type="NCBI Taxonomy" id="480035"/>
    <lineage>
        <taxon>Bacteria</taxon>
        <taxon>Bacillati</taxon>
        <taxon>Actinomycetota</taxon>
        <taxon>Actinomycetes</taxon>
        <taxon>Mycobacteriales</taxon>
        <taxon>Nocardiaceae</taxon>
        <taxon>Nocardia</taxon>
    </lineage>
</organism>
<proteinExistence type="predicted"/>
<name>A0A7G1KFV1_9NOCA</name>
<reference evidence="2 3" key="1">
    <citation type="submission" date="2020-08" db="EMBL/GenBank/DDBJ databases">
        <title>Genome Sequencing of Nocardia wallacei strain FMUON74 and assembly.</title>
        <authorList>
            <person name="Toyokawa M."/>
            <person name="Uesaka K."/>
        </authorList>
    </citation>
    <scope>NUCLEOTIDE SEQUENCE [LARGE SCALE GENOMIC DNA]</scope>
    <source>
        <strain evidence="2 3">FMUON74</strain>
    </source>
</reference>
<keyword evidence="3" id="KW-1185">Reference proteome</keyword>
<dbReference type="Proteomes" id="UP000516173">
    <property type="component" value="Chromosome"/>
</dbReference>
<evidence type="ECO:0000313" key="2">
    <source>
        <dbReference type="EMBL" id="BCK53850.1"/>
    </source>
</evidence>
<dbReference type="EMBL" id="AP023396">
    <property type="protein sequence ID" value="BCK53850.1"/>
    <property type="molecule type" value="Genomic_DNA"/>
</dbReference>
<sequence length="59" mass="6198">MLLHQTGAPQRSRRAGIPGPDKVSGIRCGSANDEFVPPAAGAHPPCRDARDPAVRIIGR</sequence>
<dbReference type="AlphaFoldDB" id="A0A7G1KFV1"/>
<feature type="region of interest" description="Disordered" evidence="1">
    <location>
        <begin position="1"/>
        <end position="59"/>
    </location>
</feature>
<accession>A0A7G1KFV1</accession>